<gene>
    <name evidence="2" type="ORF">FDP41_012827</name>
</gene>
<dbReference type="VEuPathDB" id="AmoebaDB:FDP41_012827"/>
<dbReference type="VEuPathDB" id="AmoebaDB:NF0051750"/>
<evidence type="ECO:0000313" key="3">
    <source>
        <dbReference type="Proteomes" id="UP000444721"/>
    </source>
</evidence>
<dbReference type="SUPFAM" id="SSF49344">
    <property type="entry name" value="CBD9-like"/>
    <property type="match status" value="1"/>
</dbReference>
<dbReference type="RefSeq" id="XP_044565752.1">
    <property type="nucleotide sequence ID" value="XM_044703389.1"/>
</dbReference>
<feature type="signal peptide" evidence="1">
    <location>
        <begin position="1"/>
        <end position="24"/>
    </location>
</feature>
<dbReference type="AlphaFoldDB" id="A0A6A5C6W6"/>
<keyword evidence="1" id="KW-0732">Signal</keyword>
<accession>A0A6A5C6W6</accession>
<name>A0A6A5C6W6_NAEFO</name>
<organism evidence="2 3">
    <name type="scientific">Naegleria fowleri</name>
    <name type="common">Brain eating amoeba</name>
    <dbReference type="NCBI Taxonomy" id="5763"/>
    <lineage>
        <taxon>Eukaryota</taxon>
        <taxon>Discoba</taxon>
        <taxon>Heterolobosea</taxon>
        <taxon>Tetramitia</taxon>
        <taxon>Eutetramitia</taxon>
        <taxon>Vahlkampfiidae</taxon>
        <taxon>Naegleria</taxon>
    </lineage>
</organism>
<feature type="chain" id="PRO_5025605996" description="DOMON domain-containing protein" evidence="1">
    <location>
        <begin position="25"/>
        <end position="237"/>
    </location>
</feature>
<dbReference type="VEuPathDB" id="AmoebaDB:NfTy_080060"/>
<keyword evidence="3" id="KW-1185">Reference proteome</keyword>
<evidence type="ECO:0000256" key="1">
    <source>
        <dbReference type="SAM" id="SignalP"/>
    </source>
</evidence>
<dbReference type="Proteomes" id="UP000444721">
    <property type="component" value="Unassembled WGS sequence"/>
</dbReference>
<reference evidence="2 3" key="1">
    <citation type="journal article" date="2019" name="Sci. Rep.">
        <title>Nanopore sequencing improves the draft genome of the human pathogenic amoeba Naegleria fowleri.</title>
        <authorList>
            <person name="Liechti N."/>
            <person name="Schurch N."/>
            <person name="Bruggmann R."/>
            <person name="Wittwer M."/>
        </authorList>
    </citation>
    <scope>NUCLEOTIDE SEQUENCE [LARGE SCALE GENOMIC DNA]</scope>
    <source>
        <strain evidence="2 3">ATCC 30894</strain>
    </source>
</reference>
<evidence type="ECO:0008006" key="4">
    <source>
        <dbReference type="Google" id="ProtNLM"/>
    </source>
</evidence>
<proteinExistence type="predicted"/>
<protein>
    <recommendedName>
        <fullName evidence="4">DOMON domain-containing protein</fullName>
    </recommendedName>
</protein>
<dbReference type="OrthoDB" id="10356855at2759"/>
<sequence length="237" mass="26391">MIKFYFFLLLFVLFSFHQFLTVKAQNNSLPTTFENCYAFRSKSSSDIYKVEWTLDELNDRLSVKFTLPSAPGYGAVGFKNPNQGFGMSGSTVLLGYGNGIVNEYFASGNTQPNKLTNNQFIVASSSTIGNVTTLTYVRTLSRPNGAPNTYFAFTKNNSVTLLFASSLKVPASPTSFLQHYRADLYSGGLDFYMKNVNTCIPITSGVTMRMDGWDGLRMNGLHSMVMLCLTIFSIMVW</sequence>
<dbReference type="GeneID" id="68120042"/>
<dbReference type="EMBL" id="VFQX01000016">
    <property type="protein sequence ID" value="KAF0981039.1"/>
    <property type="molecule type" value="Genomic_DNA"/>
</dbReference>
<comment type="caution">
    <text evidence="2">The sequence shown here is derived from an EMBL/GenBank/DDBJ whole genome shotgun (WGS) entry which is preliminary data.</text>
</comment>
<evidence type="ECO:0000313" key="2">
    <source>
        <dbReference type="EMBL" id="KAF0981039.1"/>
    </source>
</evidence>